<dbReference type="PANTHER" id="PTHR13932:SF5">
    <property type="entry name" value="RADICAL S-ADENOSYL METHIONINE DOMAIN-CONTAINING PROTEIN 1, MITOCHONDRIAL"/>
    <property type="match status" value="1"/>
</dbReference>
<proteinExistence type="inferred from homology"/>
<feature type="domain" description="Radical SAM core" evidence="10">
    <location>
        <begin position="1"/>
        <end position="234"/>
    </location>
</feature>
<dbReference type="SFLD" id="SFLDF00562">
    <property type="entry name" value="HemN-like__clustered_with_heat"/>
    <property type="match status" value="1"/>
</dbReference>
<evidence type="ECO:0000256" key="4">
    <source>
        <dbReference type="ARBA" id="ARBA00022691"/>
    </source>
</evidence>
<keyword evidence="6 9" id="KW-0408">Iron</keyword>
<dbReference type="SMART" id="SM00729">
    <property type="entry name" value="Elp3"/>
    <property type="match status" value="1"/>
</dbReference>
<dbReference type="GO" id="GO:0051539">
    <property type="term" value="F:4 iron, 4 sulfur cluster binding"/>
    <property type="evidence" value="ECO:0007669"/>
    <property type="project" value="UniProtKB-UniRule"/>
</dbReference>
<evidence type="ECO:0000256" key="1">
    <source>
        <dbReference type="ARBA" id="ARBA00006100"/>
    </source>
</evidence>
<dbReference type="GO" id="GO:0006779">
    <property type="term" value="P:porphyrin-containing compound biosynthetic process"/>
    <property type="evidence" value="ECO:0007669"/>
    <property type="project" value="InterPro"/>
</dbReference>
<dbReference type="SUPFAM" id="SSF102114">
    <property type="entry name" value="Radical SAM enzymes"/>
    <property type="match status" value="1"/>
</dbReference>
<evidence type="ECO:0000256" key="2">
    <source>
        <dbReference type="ARBA" id="ARBA00017228"/>
    </source>
</evidence>
<dbReference type="Pfam" id="PF04055">
    <property type="entry name" value="Radical_SAM"/>
    <property type="match status" value="1"/>
</dbReference>
<dbReference type="EMBL" id="DF820458">
    <property type="protein sequence ID" value="GAK52157.1"/>
    <property type="molecule type" value="Genomic_DNA"/>
</dbReference>
<comment type="function">
    <text evidence="9">Probably acts as a heme chaperone, transferring heme to an unknown acceptor. Binds one molecule of heme per monomer, possibly covalently. Binds 1 [4Fe-4S] cluster. The cluster is coordinated with 3 cysteines and an exchangeable S-adenosyl-L-methionine.</text>
</comment>
<keyword evidence="3 9" id="KW-0349">Heme</keyword>
<keyword evidence="4 9" id="KW-0949">S-adenosyl-L-methionine</keyword>
<keyword evidence="12" id="KW-1185">Reference proteome</keyword>
<evidence type="ECO:0000313" key="11">
    <source>
        <dbReference type="EMBL" id="GAK52157.1"/>
    </source>
</evidence>
<dbReference type="InterPro" id="IPR034505">
    <property type="entry name" value="Coproporphyrinogen-III_oxidase"/>
</dbReference>
<dbReference type="PROSITE" id="PS51918">
    <property type="entry name" value="RADICAL_SAM"/>
    <property type="match status" value="1"/>
</dbReference>
<keyword evidence="5 9" id="KW-0479">Metal-binding</keyword>
<evidence type="ECO:0000256" key="6">
    <source>
        <dbReference type="ARBA" id="ARBA00023004"/>
    </source>
</evidence>
<evidence type="ECO:0000256" key="5">
    <source>
        <dbReference type="ARBA" id="ARBA00022723"/>
    </source>
</evidence>
<dbReference type="CDD" id="cd01335">
    <property type="entry name" value="Radical_SAM"/>
    <property type="match status" value="1"/>
</dbReference>
<dbReference type="GO" id="GO:0046872">
    <property type="term" value="F:metal ion binding"/>
    <property type="evidence" value="ECO:0007669"/>
    <property type="project" value="UniProtKB-UniRule"/>
</dbReference>
<dbReference type="HOGENOM" id="CLU_027579_1_1_0"/>
<accession>A0A081BP41</accession>
<dbReference type="Proteomes" id="UP000030700">
    <property type="component" value="Unassembled WGS sequence"/>
</dbReference>
<dbReference type="AlphaFoldDB" id="A0A081BP41"/>
<dbReference type="InterPro" id="IPR004559">
    <property type="entry name" value="HemW-like"/>
</dbReference>
<evidence type="ECO:0000256" key="8">
    <source>
        <dbReference type="ARBA" id="ARBA00023186"/>
    </source>
</evidence>
<dbReference type="SFLD" id="SFLDS00029">
    <property type="entry name" value="Radical_SAM"/>
    <property type="match status" value="1"/>
</dbReference>
<dbReference type="InterPro" id="IPR010723">
    <property type="entry name" value="HemN_C"/>
</dbReference>
<dbReference type="GO" id="GO:0004109">
    <property type="term" value="F:coproporphyrinogen oxidase activity"/>
    <property type="evidence" value="ECO:0007669"/>
    <property type="project" value="InterPro"/>
</dbReference>
<evidence type="ECO:0000256" key="3">
    <source>
        <dbReference type="ARBA" id="ARBA00022617"/>
    </source>
</evidence>
<dbReference type="SFLD" id="SFLDF00288">
    <property type="entry name" value="HemN-like__clustered_with_nucl"/>
    <property type="match status" value="1"/>
</dbReference>
<reference evidence="11" key="1">
    <citation type="journal article" date="2015" name="PeerJ">
        <title>First genomic representation of candidate bacterial phylum KSB3 points to enhanced environmental sensing as a trigger of wastewater bulking.</title>
        <authorList>
            <person name="Sekiguchi Y."/>
            <person name="Ohashi A."/>
            <person name="Parks D.H."/>
            <person name="Yamauchi T."/>
            <person name="Tyson G.W."/>
            <person name="Hugenholtz P."/>
        </authorList>
    </citation>
    <scope>NUCLEOTIDE SEQUENCE [LARGE SCALE GENOMIC DNA]</scope>
</reference>
<comment type="subcellular location">
    <subcellularLocation>
        <location evidence="9">Cytoplasm</location>
    </subcellularLocation>
</comment>
<dbReference type="InterPro" id="IPR058240">
    <property type="entry name" value="rSAM_sf"/>
</dbReference>
<gene>
    <name evidence="11" type="ORF">U14_03408</name>
</gene>
<sequence length="395" mass="44744">MKPLGLYLHIPFCVRKCAYCDFVSYPGRQDDIPRYLDALAQEFDWYRERGLFDVYAVQTVFVGGGTPSLAAEPLAAFFERFQETLLMNAVEVTVETNPGTIGLPGLQRLFQAGCRRLSIGVQSFHDRELRTLGRIHSAHDAEMCIEAARAAGFLNLSLDLMFGIPGSTLANWEQTVQRALDFAPEHISAYNLTIEDETPFGRQQQDGTLRLPDEETQLAMYDAVIAMLTAAGYEQYEISNFARPGYRSQHNPIYWRNEEYLGLGAAAYSYLGGYRYWNEVLLDVYMHKCGELDSSRVTGAIHLELPYPSTVVGQETLNVEAMMGETVMMCLRLCEGLNLAWFQQRFGQAFTRVYAPQIARLTSDRLIELTPTHVRLTYRGLRLANDVLQHFLTLP</sequence>
<dbReference type="SFLD" id="SFLDG01082">
    <property type="entry name" value="B12-binding_domain_containing"/>
    <property type="match status" value="1"/>
</dbReference>
<dbReference type="InterPro" id="IPR006638">
    <property type="entry name" value="Elp3/MiaA/NifB-like_rSAM"/>
</dbReference>
<keyword evidence="9" id="KW-0004">4Fe-4S</keyword>
<keyword evidence="9" id="KW-0963">Cytoplasm</keyword>
<evidence type="ECO:0000256" key="7">
    <source>
        <dbReference type="ARBA" id="ARBA00023014"/>
    </source>
</evidence>
<dbReference type="STRING" id="1499966.U14_03408"/>
<keyword evidence="7 9" id="KW-0411">Iron-sulfur</keyword>
<protein>
    <recommendedName>
        <fullName evidence="2 9">Heme chaperone HemW</fullName>
    </recommendedName>
</protein>
<dbReference type="InterPro" id="IPR013785">
    <property type="entry name" value="Aldolase_TIM"/>
</dbReference>
<evidence type="ECO:0000256" key="9">
    <source>
        <dbReference type="RuleBase" id="RU364116"/>
    </source>
</evidence>
<dbReference type="SFLD" id="SFLDG01065">
    <property type="entry name" value="anaerobic_coproporphyrinogen-I"/>
    <property type="match status" value="1"/>
</dbReference>
<name>A0A081BP41_9BACT</name>
<dbReference type="InterPro" id="IPR007197">
    <property type="entry name" value="rSAM"/>
</dbReference>
<dbReference type="NCBIfam" id="TIGR00539">
    <property type="entry name" value="hemN_rel"/>
    <property type="match status" value="1"/>
</dbReference>
<dbReference type="Pfam" id="PF06969">
    <property type="entry name" value="HemN_C"/>
    <property type="match status" value="1"/>
</dbReference>
<comment type="similarity">
    <text evidence="1">Belongs to the anaerobic coproporphyrinogen-III oxidase family. HemW subfamily.</text>
</comment>
<evidence type="ECO:0000259" key="10">
    <source>
        <dbReference type="PROSITE" id="PS51918"/>
    </source>
</evidence>
<dbReference type="Gene3D" id="3.20.20.70">
    <property type="entry name" value="Aldolase class I"/>
    <property type="match status" value="1"/>
</dbReference>
<organism evidence="11">
    <name type="scientific">Candidatus Moduliflexus flocculans</name>
    <dbReference type="NCBI Taxonomy" id="1499966"/>
    <lineage>
        <taxon>Bacteria</taxon>
        <taxon>Candidatus Moduliflexota</taxon>
        <taxon>Candidatus Moduliflexia</taxon>
        <taxon>Candidatus Moduliflexales</taxon>
        <taxon>Candidatus Moduliflexaceae</taxon>
    </lineage>
</organism>
<evidence type="ECO:0000313" key="12">
    <source>
        <dbReference type="Proteomes" id="UP000030700"/>
    </source>
</evidence>
<dbReference type="GO" id="GO:0005737">
    <property type="term" value="C:cytoplasm"/>
    <property type="evidence" value="ECO:0007669"/>
    <property type="project" value="UniProtKB-SubCell"/>
</dbReference>
<dbReference type="PANTHER" id="PTHR13932">
    <property type="entry name" value="COPROPORPHYRINIGEN III OXIDASE"/>
    <property type="match status" value="1"/>
</dbReference>
<keyword evidence="8 9" id="KW-0143">Chaperone</keyword>